<organism evidence="4 5">
    <name type="scientific">Orbilia blumenaviensis</name>
    <dbReference type="NCBI Taxonomy" id="1796055"/>
    <lineage>
        <taxon>Eukaryota</taxon>
        <taxon>Fungi</taxon>
        <taxon>Dikarya</taxon>
        <taxon>Ascomycota</taxon>
        <taxon>Pezizomycotina</taxon>
        <taxon>Orbiliomycetes</taxon>
        <taxon>Orbiliales</taxon>
        <taxon>Orbiliaceae</taxon>
        <taxon>Orbilia</taxon>
    </lineage>
</organism>
<feature type="signal peptide" evidence="2">
    <location>
        <begin position="1"/>
        <end position="20"/>
    </location>
</feature>
<dbReference type="EMBL" id="JAVHNS010000016">
    <property type="protein sequence ID" value="KAK6333667.1"/>
    <property type="molecule type" value="Genomic_DNA"/>
</dbReference>
<protein>
    <recommendedName>
        <fullName evidence="3">DUF7908 domain-containing protein</fullName>
    </recommendedName>
</protein>
<sequence length="856" mass="91909">MARPLFILTFIFSVCSFALASTEKNPVPQGLARNGHRADSDCHARRPIGYITPSYGAIPVPITEQGQPVTTYIPTAIVRQNCNNVLVTKYLTSTYIWYSTYIPGYQNGKPQFISRGDQALTLPPKEPPKYSICTTTVTTTGTVQIGKKTYNVDQVPAKIEYTKEVSRSFGTCKAQDYFEWSQQNTERASRLELRKIIGGGRIKLGHGRLRGHRGVKGSHEKHAPRRLTVDYVRCHDDVCNREVQDWSVGYRSQVKKRVIAGQFSGWCDGGRKPCELCADIRGYGNATITVKVDTPGPCTISTRFTTRETVTRTITRTRAASNTVHTAVVETQKTNSGGQVTSLESSSSSTFDGSRTASSPESTLTAAPESQTLSSNTVHPSSSQTSLEDLSSSHGSETTVGPTEAPSTGPAASQFRIRIRPTAPTKRLLRRQSTPWYVGVFDNTMAVVELPEDIATFSISNQQLKLPNSNYAFADPDDLVARGPILVADTSTGPSTVFSIESGTNRLLWTNGEFQRTTATYCIDDDYDVNGVYAGEVDDLCDEVQLIAEFTDGSVTQGSSTETNRAMSTSSAGIESSLTSTNSTTSTTESTSDATLEAVMSHIPSSSVSSFSGLEPTAPVAGPPPPPSSSLDTLNVSGSPTPQCTPTSSSKNQIENPGFESNAFIPWAPSTKGASQEFSISTANPNKGAHSVLIEITSPGSSVTLTQTITTCQGRTYSGAVWLDLGVTGVSSSCSLYILVNGAAIVEQAGTAGSYSEIPFEFTAAGDTTSVGLLASCTDGVTKGTFHIDDVEEKHEKEEGEGKDEESGKEEGKSEGEEGGEEGEEHKHAILVEIWHMVQMFGDVVERVFILILGDL</sequence>
<evidence type="ECO:0000259" key="3">
    <source>
        <dbReference type="Pfam" id="PF25485"/>
    </source>
</evidence>
<dbReference type="Proteomes" id="UP001373714">
    <property type="component" value="Unassembled WGS sequence"/>
</dbReference>
<feature type="domain" description="DUF7908" evidence="3">
    <location>
        <begin position="410"/>
        <end position="551"/>
    </location>
</feature>
<dbReference type="Gene3D" id="2.60.120.260">
    <property type="entry name" value="Galactose-binding domain-like"/>
    <property type="match status" value="1"/>
</dbReference>
<feature type="region of interest" description="Disordered" evidence="1">
    <location>
        <begin position="318"/>
        <end position="415"/>
    </location>
</feature>
<feature type="compositionally biased region" description="Basic and acidic residues" evidence="1">
    <location>
        <begin position="787"/>
        <end position="816"/>
    </location>
</feature>
<feature type="region of interest" description="Disordered" evidence="1">
    <location>
        <begin position="606"/>
        <end position="666"/>
    </location>
</feature>
<proteinExistence type="predicted"/>
<keyword evidence="2" id="KW-0732">Signal</keyword>
<evidence type="ECO:0000256" key="1">
    <source>
        <dbReference type="SAM" id="MobiDB-lite"/>
    </source>
</evidence>
<name>A0AAV9U125_9PEZI</name>
<feature type="compositionally biased region" description="Polar residues" evidence="1">
    <location>
        <begin position="360"/>
        <end position="380"/>
    </location>
</feature>
<reference evidence="4 5" key="1">
    <citation type="submission" date="2019-10" db="EMBL/GenBank/DDBJ databases">
        <authorList>
            <person name="Palmer J.M."/>
        </authorList>
    </citation>
    <scope>NUCLEOTIDE SEQUENCE [LARGE SCALE GENOMIC DNA]</scope>
    <source>
        <strain evidence="4 5">TWF730</strain>
    </source>
</reference>
<evidence type="ECO:0000256" key="2">
    <source>
        <dbReference type="SAM" id="SignalP"/>
    </source>
</evidence>
<gene>
    <name evidence="4" type="ORF">TWF730_003851</name>
</gene>
<feature type="compositionally biased region" description="Low complexity" evidence="1">
    <location>
        <begin position="381"/>
        <end position="393"/>
    </location>
</feature>
<dbReference type="AlphaFoldDB" id="A0AAV9U125"/>
<comment type="caution">
    <text evidence="4">The sequence shown here is derived from an EMBL/GenBank/DDBJ whole genome shotgun (WGS) entry which is preliminary data.</text>
</comment>
<dbReference type="InterPro" id="IPR057230">
    <property type="entry name" value="DUF7908"/>
</dbReference>
<feature type="compositionally biased region" description="Low complexity" evidence="1">
    <location>
        <begin position="336"/>
        <end position="359"/>
    </location>
</feature>
<feature type="compositionally biased region" description="Polar residues" evidence="1">
    <location>
        <begin position="319"/>
        <end position="335"/>
    </location>
</feature>
<feature type="chain" id="PRO_5043384612" description="DUF7908 domain-containing protein" evidence="2">
    <location>
        <begin position="21"/>
        <end position="856"/>
    </location>
</feature>
<feature type="compositionally biased region" description="Low complexity" evidence="1">
    <location>
        <begin position="637"/>
        <end position="650"/>
    </location>
</feature>
<feature type="compositionally biased region" description="Polar residues" evidence="1">
    <location>
        <begin position="555"/>
        <end position="574"/>
    </location>
</feature>
<keyword evidence="5" id="KW-1185">Reference proteome</keyword>
<feature type="region of interest" description="Disordered" evidence="1">
    <location>
        <begin position="555"/>
        <end position="593"/>
    </location>
</feature>
<dbReference type="Pfam" id="PF25485">
    <property type="entry name" value="DUF7908"/>
    <property type="match status" value="1"/>
</dbReference>
<feature type="compositionally biased region" description="Low complexity" evidence="1">
    <location>
        <begin position="576"/>
        <end position="592"/>
    </location>
</feature>
<evidence type="ECO:0000313" key="5">
    <source>
        <dbReference type="Proteomes" id="UP001373714"/>
    </source>
</evidence>
<feature type="region of interest" description="Disordered" evidence="1">
    <location>
        <begin position="787"/>
        <end position="824"/>
    </location>
</feature>
<evidence type="ECO:0000313" key="4">
    <source>
        <dbReference type="EMBL" id="KAK6333667.1"/>
    </source>
</evidence>
<accession>A0AAV9U125</accession>